<dbReference type="Proteomes" id="UP000284868">
    <property type="component" value="Unassembled WGS sequence"/>
</dbReference>
<gene>
    <name evidence="3" type="ORF">DWZ83_09245</name>
</gene>
<feature type="transmembrane region" description="Helical" evidence="1">
    <location>
        <begin position="61"/>
        <end position="78"/>
    </location>
</feature>
<keyword evidence="1" id="KW-0812">Transmembrane</keyword>
<dbReference type="OrthoDB" id="2066786at2"/>
<proteinExistence type="predicted"/>
<name>A0A415P337_9FIRM</name>
<feature type="transmembrane region" description="Helical" evidence="1">
    <location>
        <begin position="35"/>
        <end position="55"/>
    </location>
</feature>
<comment type="caution">
    <text evidence="3">The sequence shown here is derived from an EMBL/GenBank/DDBJ whole genome shotgun (WGS) entry which is preliminary data.</text>
</comment>
<dbReference type="InterPro" id="IPR021994">
    <property type="entry name" value="DUF3592"/>
</dbReference>
<evidence type="ECO:0000259" key="2">
    <source>
        <dbReference type="Pfam" id="PF12158"/>
    </source>
</evidence>
<evidence type="ECO:0000313" key="4">
    <source>
        <dbReference type="Proteomes" id="UP000284868"/>
    </source>
</evidence>
<organism evidence="3 4">
    <name type="scientific">Amedibacillus dolichus</name>
    <dbReference type="NCBI Taxonomy" id="31971"/>
    <lineage>
        <taxon>Bacteria</taxon>
        <taxon>Bacillati</taxon>
        <taxon>Bacillota</taxon>
        <taxon>Erysipelotrichia</taxon>
        <taxon>Erysipelotrichales</taxon>
        <taxon>Erysipelotrichaceae</taxon>
        <taxon>Amedibacillus</taxon>
    </lineage>
</organism>
<dbReference type="EMBL" id="QRPK01000069">
    <property type="protein sequence ID" value="RHM07144.1"/>
    <property type="molecule type" value="Genomic_DNA"/>
</dbReference>
<dbReference type="AlphaFoldDB" id="A0A415P337"/>
<feature type="domain" description="DUF3592" evidence="2">
    <location>
        <begin position="101"/>
        <end position="161"/>
    </location>
</feature>
<evidence type="ECO:0000313" key="3">
    <source>
        <dbReference type="EMBL" id="RHM07144.1"/>
    </source>
</evidence>
<keyword evidence="1" id="KW-0472">Membrane</keyword>
<protein>
    <recommendedName>
        <fullName evidence="2">DUF3592 domain-containing protein</fullName>
    </recommendedName>
</protein>
<sequence length="187" mass="21251">MNFEGLKLLFCVAAFGWIVYMAFKQKMHKMDPESFKFLALIFGGLLLAFICFLIPGGAKYTFILIGVTIGGMITMIFYHNIKSVAICNEEIMGVYQGYNSYPSKTVSSYAPIFKYKYNGKTYVRQCSNTYSFKKLDKDMVKGNEYRIYINPKNPSSFVLNKKVGIKNVMCMIFGVMCIFVGLSALFV</sequence>
<feature type="transmembrane region" description="Helical" evidence="1">
    <location>
        <begin position="6"/>
        <end position="23"/>
    </location>
</feature>
<dbReference type="Pfam" id="PF12158">
    <property type="entry name" value="DUF3592"/>
    <property type="match status" value="1"/>
</dbReference>
<feature type="transmembrane region" description="Helical" evidence="1">
    <location>
        <begin position="168"/>
        <end position="186"/>
    </location>
</feature>
<dbReference type="RefSeq" id="WP_117561251.1">
    <property type="nucleotide sequence ID" value="NZ_QRPK01000069.1"/>
</dbReference>
<keyword evidence="1" id="KW-1133">Transmembrane helix</keyword>
<reference evidence="3 4" key="1">
    <citation type="submission" date="2018-08" db="EMBL/GenBank/DDBJ databases">
        <title>A genome reference for cultivated species of the human gut microbiota.</title>
        <authorList>
            <person name="Zou Y."/>
            <person name="Xue W."/>
            <person name="Luo G."/>
        </authorList>
    </citation>
    <scope>NUCLEOTIDE SEQUENCE [LARGE SCALE GENOMIC DNA]</scope>
    <source>
        <strain evidence="3 4">AF35-6BH</strain>
    </source>
</reference>
<evidence type="ECO:0000256" key="1">
    <source>
        <dbReference type="SAM" id="Phobius"/>
    </source>
</evidence>
<accession>A0A415P337</accession>
<keyword evidence="4" id="KW-1185">Reference proteome</keyword>